<comment type="caution">
    <text evidence="3">The sequence shown here is derived from an EMBL/GenBank/DDBJ whole genome shotgun (WGS) entry which is preliminary data.</text>
</comment>
<dbReference type="PATRIC" id="fig|1129374.4.peg.1651"/>
<dbReference type="InterPro" id="IPR019617">
    <property type="entry name" value="DUF2489"/>
</dbReference>
<dbReference type="eggNOG" id="ENOG50332QM">
    <property type="taxonomic scope" value="Bacteria"/>
</dbReference>
<dbReference type="AlphaFoldDB" id="H3ZE76"/>
<reference evidence="3 4" key="1">
    <citation type="journal article" date="2012" name="J. Bacteriol.">
        <title>Genome Sequence of Extracellular-Protease-Producing Alishewanella jeotgali Isolated from Traditional Korean Fermented Seafood.</title>
        <authorList>
            <person name="Jung J."/>
            <person name="Chun J."/>
            <person name="Park W."/>
        </authorList>
    </citation>
    <scope>NUCLEOTIDE SEQUENCE [LARGE SCALE GENOMIC DNA]</scope>
    <source>
        <strain evidence="3 4">KCTC 22429</strain>
    </source>
</reference>
<evidence type="ECO:0000313" key="3">
    <source>
        <dbReference type="EMBL" id="EHR41120.1"/>
    </source>
</evidence>
<dbReference type="EMBL" id="AHTH01000021">
    <property type="protein sequence ID" value="EHR41120.1"/>
    <property type="molecule type" value="Genomic_DNA"/>
</dbReference>
<dbReference type="RefSeq" id="WP_008950477.1">
    <property type="nucleotide sequence ID" value="NZ_AHTH01000021.1"/>
</dbReference>
<gene>
    <name evidence="3" type="ORF">AJE_08290</name>
</gene>
<feature type="coiled-coil region" evidence="1">
    <location>
        <begin position="29"/>
        <end position="57"/>
    </location>
</feature>
<dbReference type="STRING" id="1129374.AJE_08290"/>
<evidence type="ECO:0000256" key="1">
    <source>
        <dbReference type="SAM" id="Coils"/>
    </source>
</evidence>
<protein>
    <recommendedName>
        <fullName evidence="2">DUF2489 domain-containing protein</fullName>
    </recommendedName>
</protein>
<keyword evidence="4" id="KW-1185">Reference proteome</keyword>
<proteinExistence type="predicted"/>
<sequence>MTWWLVLLLITAVLIVAGLAFYAGKLLWLLQQQKQQQQLAEQKARQQQQEKRAYLQESIVLISRAMLEQQCEFSEGALRLWVLLDHWPAADKPDAVSSYPGIYQMYLTVKDMPTHQARKDQDKKLTRQQDKVRLTAEKDLKAQIEDDLRLILARFQQA</sequence>
<name>H3ZE76_9ALTE</name>
<dbReference type="Pfam" id="PF10675">
    <property type="entry name" value="DUF2489"/>
    <property type="match status" value="1"/>
</dbReference>
<organism evidence="3 4">
    <name type="scientific">Alishewanella jeotgali KCTC 22429</name>
    <dbReference type="NCBI Taxonomy" id="1129374"/>
    <lineage>
        <taxon>Bacteria</taxon>
        <taxon>Pseudomonadati</taxon>
        <taxon>Pseudomonadota</taxon>
        <taxon>Gammaproteobacteria</taxon>
        <taxon>Alteromonadales</taxon>
        <taxon>Alteromonadaceae</taxon>
        <taxon>Alishewanella</taxon>
    </lineage>
</organism>
<accession>H3ZE76</accession>
<feature type="domain" description="DUF2489" evidence="2">
    <location>
        <begin position="16"/>
        <end position="149"/>
    </location>
</feature>
<dbReference type="Proteomes" id="UP000012046">
    <property type="component" value="Unassembled WGS sequence"/>
</dbReference>
<evidence type="ECO:0000259" key="2">
    <source>
        <dbReference type="Pfam" id="PF10675"/>
    </source>
</evidence>
<keyword evidence="1" id="KW-0175">Coiled coil</keyword>
<evidence type="ECO:0000313" key="4">
    <source>
        <dbReference type="Proteomes" id="UP000012046"/>
    </source>
</evidence>